<sequence length="249" mass="26919">MKATAIGAKVVFRGELQSGKEIKAVHTDRGGEYVNEVMTTLLEKILVALVVKSDGMEHKLEQNMEGNPSKGLAFSVIEGVAANDWLVDAGSLQYLTVDKSLSETVEMFGGSGREFLFGDKGTLWAEGSGSVKLLCATSTEDCLVTLQNVVYVSGVAADLIPVSKATAVALVLFKETANFPMKQKSEVAKLTEHLIKRLELQTGKKLSERCVFVGYEPDFKAYRVLGESDGRIMISWTSSLTRAGGQRGC</sequence>
<dbReference type="InterPro" id="IPR054722">
    <property type="entry name" value="PolX-like_BBD"/>
</dbReference>
<dbReference type="AlphaFoldDB" id="A0A1Y1IY90"/>
<evidence type="ECO:0000313" key="2">
    <source>
        <dbReference type="EMBL" id="GAQ93278.1"/>
    </source>
</evidence>
<dbReference type="OrthoDB" id="413361at2759"/>
<gene>
    <name evidence="2" type="ORF">KFL_014110010</name>
</gene>
<accession>A0A1Y1IY90</accession>
<evidence type="ECO:0000313" key="3">
    <source>
        <dbReference type="Proteomes" id="UP000054558"/>
    </source>
</evidence>
<organism evidence="2 3">
    <name type="scientific">Klebsormidium nitens</name>
    <name type="common">Green alga</name>
    <name type="synonym">Ulothrix nitens</name>
    <dbReference type="NCBI Taxonomy" id="105231"/>
    <lineage>
        <taxon>Eukaryota</taxon>
        <taxon>Viridiplantae</taxon>
        <taxon>Streptophyta</taxon>
        <taxon>Klebsormidiophyceae</taxon>
        <taxon>Klebsormidiales</taxon>
        <taxon>Klebsormidiaceae</taxon>
        <taxon>Klebsormidium</taxon>
    </lineage>
</organism>
<dbReference type="EMBL" id="DF238360">
    <property type="protein sequence ID" value="GAQ93278.1"/>
    <property type="molecule type" value="Genomic_DNA"/>
</dbReference>
<protein>
    <recommendedName>
        <fullName evidence="1">Retrovirus-related Pol polyprotein from transposon TNT 1-94-like beta-barrel domain-containing protein</fullName>
    </recommendedName>
</protein>
<feature type="domain" description="Retrovirus-related Pol polyprotein from transposon TNT 1-94-like beta-barrel" evidence="1">
    <location>
        <begin position="85"/>
        <end position="166"/>
    </location>
</feature>
<dbReference type="Pfam" id="PF22936">
    <property type="entry name" value="Pol_BBD"/>
    <property type="match status" value="1"/>
</dbReference>
<name>A0A1Y1IY90_KLENI</name>
<reference evidence="2 3" key="1">
    <citation type="journal article" date="2014" name="Nat. Commun.">
        <title>Klebsormidium flaccidum genome reveals primary factors for plant terrestrial adaptation.</title>
        <authorList>
            <person name="Hori K."/>
            <person name="Maruyama F."/>
            <person name="Fujisawa T."/>
            <person name="Togashi T."/>
            <person name="Yamamoto N."/>
            <person name="Seo M."/>
            <person name="Sato S."/>
            <person name="Yamada T."/>
            <person name="Mori H."/>
            <person name="Tajima N."/>
            <person name="Moriyama T."/>
            <person name="Ikeuchi M."/>
            <person name="Watanabe M."/>
            <person name="Wada H."/>
            <person name="Kobayashi K."/>
            <person name="Saito M."/>
            <person name="Masuda T."/>
            <person name="Sasaki-Sekimoto Y."/>
            <person name="Mashiguchi K."/>
            <person name="Awai K."/>
            <person name="Shimojima M."/>
            <person name="Masuda S."/>
            <person name="Iwai M."/>
            <person name="Nobusawa T."/>
            <person name="Narise T."/>
            <person name="Kondo S."/>
            <person name="Saito H."/>
            <person name="Sato R."/>
            <person name="Murakawa M."/>
            <person name="Ihara Y."/>
            <person name="Oshima-Yamada Y."/>
            <person name="Ohtaka K."/>
            <person name="Satoh M."/>
            <person name="Sonobe K."/>
            <person name="Ishii M."/>
            <person name="Ohtani R."/>
            <person name="Kanamori-Sato M."/>
            <person name="Honoki R."/>
            <person name="Miyazaki D."/>
            <person name="Mochizuki H."/>
            <person name="Umetsu J."/>
            <person name="Higashi K."/>
            <person name="Shibata D."/>
            <person name="Kamiya Y."/>
            <person name="Sato N."/>
            <person name="Nakamura Y."/>
            <person name="Tabata S."/>
            <person name="Ida S."/>
            <person name="Kurokawa K."/>
            <person name="Ohta H."/>
        </authorList>
    </citation>
    <scope>NUCLEOTIDE SEQUENCE [LARGE SCALE GENOMIC DNA]</scope>
    <source>
        <strain evidence="2 3">NIES-2285</strain>
    </source>
</reference>
<keyword evidence="3" id="KW-1185">Reference proteome</keyword>
<dbReference type="Proteomes" id="UP000054558">
    <property type="component" value="Unassembled WGS sequence"/>
</dbReference>
<evidence type="ECO:0000259" key="1">
    <source>
        <dbReference type="Pfam" id="PF22936"/>
    </source>
</evidence>
<proteinExistence type="predicted"/>